<evidence type="ECO:0000256" key="3">
    <source>
        <dbReference type="ARBA" id="ARBA00022692"/>
    </source>
</evidence>
<dbReference type="PANTHER" id="PTHR22911:SF6">
    <property type="entry name" value="SOLUTE CARRIER FAMILY 35 MEMBER G1"/>
    <property type="match status" value="1"/>
</dbReference>
<gene>
    <name evidence="8" type="ORF">GR156_10125</name>
</gene>
<proteinExistence type="inferred from homology"/>
<evidence type="ECO:0000256" key="1">
    <source>
        <dbReference type="ARBA" id="ARBA00004141"/>
    </source>
</evidence>
<dbReference type="InterPro" id="IPR037185">
    <property type="entry name" value="EmrE-like"/>
</dbReference>
<dbReference type="PANTHER" id="PTHR22911">
    <property type="entry name" value="ACYL-MALONYL CONDENSING ENZYME-RELATED"/>
    <property type="match status" value="1"/>
</dbReference>
<dbReference type="InterPro" id="IPR000620">
    <property type="entry name" value="EamA_dom"/>
</dbReference>
<dbReference type="Pfam" id="PF00892">
    <property type="entry name" value="EamA"/>
    <property type="match status" value="2"/>
</dbReference>
<dbReference type="EMBL" id="WUML01000006">
    <property type="protein sequence ID" value="MXO00658.1"/>
    <property type="molecule type" value="Genomic_DNA"/>
</dbReference>
<feature type="transmembrane region" description="Helical" evidence="6">
    <location>
        <begin position="80"/>
        <end position="99"/>
    </location>
</feature>
<feature type="transmembrane region" description="Helical" evidence="6">
    <location>
        <begin position="105"/>
        <end position="124"/>
    </location>
</feature>
<evidence type="ECO:0000256" key="4">
    <source>
        <dbReference type="ARBA" id="ARBA00022989"/>
    </source>
</evidence>
<feature type="transmembrane region" description="Helical" evidence="6">
    <location>
        <begin position="12"/>
        <end position="34"/>
    </location>
</feature>
<evidence type="ECO:0000256" key="2">
    <source>
        <dbReference type="ARBA" id="ARBA00009853"/>
    </source>
</evidence>
<feature type="transmembrane region" description="Helical" evidence="6">
    <location>
        <begin position="252"/>
        <end position="272"/>
    </location>
</feature>
<feature type="domain" description="EamA" evidence="7">
    <location>
        <begin position="15"/>
        <end position="147"/>
    </location>
</feature>
<protein>
    <submittedName>
        <fullName evidence="8">EamA family transporter</fullName>
    </submittedName>
</protein>
<evidence type="ECO:0000313" key="8">
    <source>
        <dbReference type="EMBL" id="MXO00658.1"/>
    </source>
</evidence>
<dbReference type="RefSeq" id="WP_160786053.1">
    <property type="nucleotide sequence ID" value="NZ_CP086610.1"/>
</dbReference>
<dbReference type="AlphaFoldDB" id="A0A6N8THH8"/>
<dbReference type="Proteomes" id="UP000440304">
    <property type="component" value="Unassembled WGS sequence"/>
</dbReference>
<comment type="caution">
    <text evidence="8">The sequence shown here is derived from an EMBL/GenBank/DDBJ whole genome shotgun (WGS) entry which is preliminary data.</text>
</comment>
<feature type="transmembrane region" description="Helical" evidence="6">
    <location>
        <begin position="46"/>
        <end position="68"/>
    </location>
</feature>
<feature type="domain" description="EamA" evidence="7">
    <location>
        <begin position="158"/>
        <end position="290"/>
    </location>
</feature>
<evidence type="ECO:0000313" key="9">
    <source>
        <dbReference type="Proteomes" id="UP000440304"/>
    </source>
</evidence>
<dbReference type="Gene3D" id="1.10.3730.20">
    <property type="match status" value="1"/>
</dbReference>
<keyword evidence="3 6" id="KW-0812">Transmembrane</keyword>
<evidence type="ECO:0000256" key="6">
    <source>
        <dbReference type="SAM" id="Phobius"/>
    </source>
</evidence>
<keyword evidence="5 6" id="KW-0472">Membrane</keyword>
<keyword evidence="4 6" id="KW-1133">Transmembrane helix</keyword>
<feature type="transmembrane region" description="Helical" evidence="6">
    <location>
        <begin position="225"/>
        <end position="245"/>
    </location>
</feature>
<name>A0A6N8THH8_SHIZO</name>
<feature type="transmembrane region" description="Helical" evidence="6">
    <location>
        <begin position="133"/>
        <end position="151"/>
    </location>
</feature>
<dbReference type="GO" id="GO:0016020">
    <property type="term" value="C:membrane"/>
    <property type="evidence" value="ECO:0007669"/>
    <property type="project" value="UniProtKB-SubCell"/>
</dbReference>
<feature type="transmembrane region" description="Helical" evidence="6">
    <location>
        <begin position="191"/>
        <end position="213"/>
    </location>
</feature>
<reference evidence="8 9" key="1">
    <citation type="submission" date="2019-12" db="EMBL/GenBank/DDBJ databases">
        <title>Shinella granuli gen. nov., sp. nov., and proposal of the reclassification of Zoogloea ramigera ATCC 19623 as Shinella zoogloeoides sp. nov.</title>
        <authorList>
            <person name="Gao J."/>
        </authorList>
    </citation>
    <scope>NUCLEOTIDE SEQUENCE [LARGE SCALE GENOMIC DNA]</scope>
    <source>
        <strain evidence="8 9">DSM 287</strain>
    </source>
</reference>
<feature type="transmembrane region" description="Helical" evidence="6">
    <location>
        <begin position="157"/>
        <end position="179"/>
    </location>
</feature>
<accession>A0A6N8THH8</accession>
<organism evidence="8 9">
    <name type="scientific">Shinella zoogloeoides</name>
    <name type="common">Crabtreella saccharophila</name>
    <dbReference type="NCBI Taxonomy" id="352475"/>
    <lineage>
        <taxon>Bacteria</taxon>
        <taxon>Pseudomonadati</taxon>
        <taxon>Pseudomonadota</taxon>
        <taxon>Alphaproteobacteria</taxon>
        <taxon>Hyphomicrobiales</taxon>
        <taxon>Rhizobiaceae</taxon>
        <taxon>Shinella</taxon>
    </lineage>
</organism>
<dbReference type="SUPFAM" id="SSF103481">
    <property type="entry name" value="Multidrug resistance efflux transporter EmrE"/>
    <property type="match status" value="2"/>
</dbReference>
<comment type="subcellular location">
    <subcellularLocation>
        <location evidence="1">Membrane</location>
        <topology evidence="1">Multi-pass membrane protein</topology>
    </subcellularLocation>
</comment>
<comment type="similarity">
    <text evidence="2">Belongs to the drug/metabolite transporter (DMT) superfamily. 10 TMS drug/metabolite exporter (DME) (TC 2.A.7.3) family.</text>
</comment>
<sequence length="314" mass="33871">MSTTTITPLRNEVSLGLAFMVLSVLISPIIDIFAKLAVTSVPATEITFVRLLFQMTVLGPICLMRGTLLDVTWKKMGLHAARGLLMAITMISFVTPLAVMEVADAIAIFFVEPIILTILGSIFLKETIGWRRYTACGVGFFGSLLVIQPSLQEVGLIALLPVVAAFSLALFFLLTRLVAQKEDPWSMQFYAGLWGAVIAGLLLVVGSFAGISFLTPVVPDMQNTLYIAGAAVAATIAGVLGVYAYRSAPASTLAPLQYLEIVSATIFGWWVFGDLPDPLKWLGIAIIISSGLYVIWRERQVGKTATIQPESTPI</sequence>
<evidence type="ECO:0000259" key="7">
    <source>
        <dbReference type="Pfam" id="PF00892"/>
    </source>
</evidence>
<evidence type="ECO:0000256" key="5">
    <source>
        <dbReference type="ARBA" id="ARBA00023136"/>
    </source>
</evidence>
<dbReference type="OrthoDB" id="9815809at2"/>
<feature type="transmembrane region" description="Helical" evidence="6">
    <location>
        <begin position="278"/>
        <end position="296"/>
    </location>
</feature>